<dbReference type="AlphaFoldDB" id="A0AAW8YDI7"/>
<name>A0AAW8YDI7_PEDAC</name>
<dbReference type="RefSeq" id="WP_317071834.1">
    <property type="nucleotide sequence ID" value="NZ_JAWJAV010000001.1"/>
</dbReference>
<evidence type="ECO:0000313" key="4">
    <source>
        <dbReference type="EMBL" id="MDV2620364.1"/>
    </source>
</evidence>
<comment type="caution">
    <text evidence="4">The sequence shown here is derived from an EMBL/GenBank/DDBJ whole genome shotgun (WGS) entry which is preliminary data.</text>
</comment>
<evidence type="ECO:0000256" key="1">
    <source>
        <dbReference type="ARBA" id="ARBA00093462"/>
    </source>
</evidence>
<gene>
    <name evidence="4" type="ORF">R0G89_01250</name>
</gene>
<dbReference type="Pfam" id="PF07261">
    <property type="entry name" value="DnaB_2"/>
    <property type="match status" value="1"/>
</dbReference>
<dbReference type="InterPro" id="IPR053162">
    <property type="entry name" value="DnaD"/>
</dbReference>
<dbReference type="Pfam" id="PF21984">
    <property type="entry name" value="DnaD_N"/>
    <property type="match status" value="1"/>
</dbReference>
<dbReference type="Proteomes" id="UP001280897">
    <property type="component" value="Unassembled WGS sequence"/>
</dbReference>
<comment type="similarity">
    <text evidence="1">Belongs to the DnaB/DnaD family.</text>
</comment>
<dbReference type="InterPro" id="IPR053843">
    <property type="entry name" value="DnaD_N"/>
</dbReference>
<protein>
    <submittedName>
        <fullName evidence="4">DnaD domain protein</fullName>
    </submittedName>
</protein>
<dbReference type="SUPFAM" id="SSF158499">
    <property type="entry name" value="DnaD domain-like"/>
    <property type="match status" value="1"/>
</dbReference>
<sequence length="238" mass="27221">MQDVLLKLLQDGNTSIPNFLLDNYAKLGMTNNEFLLYLQIKKEQSRGNGFPPMDKLATSLGIDSQTLFATIQSLQDKKMLEIKQRRDGQGQLTDFYDFSLFYQKLIALLDGKATQEVATQTQEKTNSIYDQIQVEFGRALSPIEIETIAQWVDTDHFSPELIRLALKEAVLNQAYNLKYMDRILLNWQQRNLTTAAQVENSLKQRPHGEAENSSKVTENKASNVYIPLIKLTDNQDNK</sequence>
<feature type="domain" description="DnaD N-terminal" evidence="3">
    <location>
        <begin position="16"/>
        <end position="114"/>
    </location>
</feature>
<organism evidence="4 5">
    <name type="scientific">Pediococcus acidilactici</name>
    <dbReference type="NCBI Taxonomy" id="1254"/>
    <lineage>
        <taxon>Bacteria</taxon>
        <taxon>Bacillati</taxon>
        <taxon>Bacillota</taxon>
        <taxon>Bacilli</taxon>
        <taxon>Lactobacillales</taxon>
        <taxon>Lactobacillaceae</taxon>
        <taxon>Pediococcus</taxon>
        <taxon>Pediococcus acidilactici group</taxon>
    </lineage>
</organism>
<evidence type="ECO:0000313" key="5">
    <source>
        <dbReference type="Proteomes" id="UP001280897"/>
    </source>
</evidence>
<dbReference type="InterPro" id="IPR006343">
    <property type="entry name" value="DnaB/C_C"/>
</dbReference>
<reference evidence="4" key="2">
    <citation type="submission" date="2023-10" db="EMBL/GenBank/DDBJ databases">
        <authorList>
            <person name="Khurajog B."/>
        </authorList>
    </citation>
    <scope>NUCLEOTIDE SEQUENCE</scope>
    <source>
        <strain evidence="4">BF9</strain>
    </source>
</reference>
<evidence type="ECO:0000259" key="3">
    <source>
        <dbReference type="Pfam" id="PF21984"/>
    </source>
</evidence>
<dbReference type="NCBIfam" id="TIGR01446">
    <property type="entry name" value="DnaD_dom"/>
    <property type="match status" value="1"/>
</dbReference>
<dbReference type="InterPro" id="IPR034829">
    <property type="entry name" value="DnaD-like_sf"/>
</dbReference>
<dbReference type="Gene3D" id="1.10.10.630">
    <property type="entry name" value="DnaD domain-like"/>
    <property type="match status" value="1"/>
</dbReference>
<dbReference type="PANTHER" id="PTHR37293:SF6">
    <property type="entry name" value="DNA REPLICATION PROTEIN DNAD"/>
    <property type="match status" value="1"/>
</dbReference>
<dbReference type="PANTHER" id="PTHR37293">
    <property type="entry name" value="PHAGE REPLICATION PROTEIN-RELATED"/>
    <property type="match status" value="1"/>
</dbReference>
<dbReference type="Gene3D" id="1.10.10.10">
    <property type="entry name" value="Winged helix-like DNA-binding domain superfamily/Winged helix DNA-binding domain"/>
    <property type="match status" value="1"/>
</dbReference>
<evidence type="ECO:0000259" key="2">
    <source>
        <dbReference type="Pfam" id="PF07261"/>
    </source>
</evidence>
<feature type="domain" description="DnaB/C C-terminal" evidence="2">
    <location>
        <begin position="129"/>
        <end position="200"/>
    </location>
</feature>
<dbReference type="EMBL" id="JAWJAV010000001">
    <property type="protein sequence ID" value="MDV2620364.1"/>
    <property type="molecule type" value="Genomic_DNA"/>
</dbReference>
<accession>A0AAW8YDI7</accession>
<proteinExistence type="inferred from homology"/>
<reference evidence="4" key="1">
    <citation type="journal article" date="2023" name="PeerJ">
        <title>Selection and evaluation of lactic acid bacteria from chicken feces in Thailand as potential probiotics.</title>
        <authorList>
            <person name="Khurajog B."/>
            <person name="Disastra Y."/>
            <person name="Lawwyne L.D."/>
            <person name="Sirichokchatchawan W."/>
            <person name="Niyomtham W."/>
            <person name="Yindee J."/>
            <person name="Hampson D.J."/>
            <person name="Prapasarakul N."/>
        </authorList>
    </citation>
    <scope>NUCLEOTIDE SEQUENCE</scope>
    <source>
        <strain evidence="4">BF9</strain>
    </source>
</reference>
<dbReference type="InterPro" id="IPR036388">
    <property type="entry name" value="WH-like_DNA-bd_sf"/>
</dbReference>